<dbReference type="InterPro" id="IPR004156">
    <property type="entry name" value="OATP"/>
</dbReference>
<feature type="non-terminal residue" evidence="4">
    <location>
        <position position="1"/>
    </location>
</feature>
<gene>
    <name evidence="4" type="ORF">N300_07868</name>
</gene>
<proteinExistence type="predicted"/>
<evidence type="ECO:0000256" key="2">
    <source>
        <dbReference type="ARBA" id="ARBA00023157"/>
    </source>
</evidence>
<evidence type="ECO:0000256" key="1">
    <source>
        <dbReference type="ARBA" id="ARBA00004141"/>
    </source>
</evidence>
<evidence type="ECO:0000256" key="3">
    <source>
        <dbReference type="SAM" id="Phobius"/>
    </source>
</evidence>
<keyword evidence="2" id="KW-1015">Disulfide bond</keyword>
<keyword evidence="5" id="KW-1185">Reference proteome</keyword>
<dbReference type="Proteomes" id="UP000054308">
    <property type="component" value="Unassembled WGS sequence"/>
</dbReference>
<dbReference type="GO" id="GO:0016323">
    <property type="term" value="C:basolateral plasma membrane"/>
    <property type="evidence" value="ECO:0007669"/>
    <property type="project" value="TreeGrafter"/>
</dbReference>
<evidence type="ECO:0000313" key="5">
    <source>
        <dbReference type="Proteomes" id="UP000054308"/>
    </source>
</evidence>
<dbReference type="InterPro" id="IPR036259">
    <property type="entry name" value="MFS_trans_sf"/>
</dbReference>
<dbReference type="PANTHER" id="PTHR11388">
    <property type="entry name" value="ORGANIC ANION TRANSPORTER"/>
    <property type="match status" value="1"/>
</dbReference>
<feature type="transmembrane region" description="Helical" evidence="3">
    <location>
        <begin position="6"/>
        <end position="28"/>
    </location>
</feature>
<feature type="non-terminal residue" evidence="4">
    <location>
        <position position="118"/>
    </location>
</feature>
<dbReference type="PANTHER" id="PTHR11388:SF160">
    <property type="entry name" value="SOLUTE CARRIER ORGANIC ANION TRANSPORTER FAMILY MEMBER"/>
    <property type="match status" value="1"/>
</dbReference>
<reference evidence="4 5" key="1">
    <citation type="submission" date="2014-04" db="EMBL/GenBank/DDBJ databases">
        <title>Genome evolution of avian class.</title>
        <authorList>
            <person name="Zhang G."/>
            <person name="Li C."/>
        </authorList>
    </citation>
    <scope>NUCLEOTIDE SEQUENCE [LARGE SCALE GENOMIC DNA]</scope>
    <source>
        <strain evidence="4">BGI_N300</strain>
    </source>
</reference>
<evidence type="ECO:0000313" key="4">
    <source>
        <dbReference type="EMBL" id="KFO95278.1"/>
    </source>
</evidence>
<name>A0A091HG88_CALAN</name>
<dbReference type="EMBL" id="KL217461">
    <property type="protein sequence ID" value="KFO95278.1"/>
    <property type="molecule type" value="Genomic_DNA"/>
</dbReference>
<accession>A0A091HG88</accession>
<dbReference type="AlphaFoldDB" id="A0A091HG88"/>
<dbReference type="STRING" id="9244.A0A091HG88"/>
<keyword evidence="3" id="KW-0472">Membrane</keyword>
<dbReference type="GO" id="GO:0043252">
    <property type="term" value="P:sodium-independent organic anion transport"/>
    <property type="evidence" value="ECO:0007669"/>
    <property type="project" value="TreeGrafter"/>
</dbReference>
<organism evidence="4 5">
    <name type="scientific">Calypte anna</name>
    <name type="common">Anna's hummingbird</name>
    <name type="synonym">Archilochus anna</name>
    <dbReference type="NCBI Taxonomy" id="9244"/>
    <lineage>
        <taxon>Eukaryota</taxon>
        <taxon>Metazoa</taxon>
        <taxon>Chordata</taxon>
        <taxon>Craniata</taxon>
        <taxon>Vertebrata</taxon>
        <taxon>Euteleostomi</taxon>
        <taxon>Archelosauria</taxon>
        <taxon>Archosauria</taxon>
        <taxon>Dinosauria</taxon>
        <taxon>Saurischia</taxon>
        <taxon>Theropoda</taxon>
        <taxon>Coelurosauria</taxon>
        <taxon>Aves</taxon>
        <taxon>Neognathae</taxon>
        <taxon>Neoaves</taxon>
        <taxon>Strisores</taxon>
        <taxon>Apodiformes</taxon>
        <taxon>Trochilidae</taxon>
        <taxon>Calypte</taxon>
    </lineage>
</organism>
<dbReference type="SUPFAM" id="SSF103473">
    <property type="entry name" value="MFS general substrate transporter"/>
    <property type="match status" value="1"/>
</dbReference>
<dbReference type="Pfam" id="PF03137">
    <property type="entry name" value="OATP"/>
    <property type="match status" value="1"/>
</dbReference>
<protein>
    <submittedName>
        <fullName evidence="4">Solute carrier organic anion transporter family member 4C1</fullName>
    </submittedName>
</protein>
<comment type="subcellular location">
    <subcellularLocation>
        <location evidence="1">Membrane</location>
        <topology evidence="1">Multi-pass membrane protein</topology>
    </subcellularLocation>
</comment>
<feature type="transmembrane region" description="Helical" evidence="3">
    <location>
        <begin position="93"/>
        <end position="115"/>
    </location>
</feature>
<dbReference type="GO" id="GO:0015347">
    <property type="term" value="F:sodium-independent organic anion transmembrane transporter activity"/>
    <property type="evidence" value="ECO:0007669"/>
    <property type="project" value="TreeGrafter"/>
</dbReference>
<sequence length="118" mass="12941">LLPLFLATFFFAVVFTFMAVTPTTVAILRCVPDKQRTFALGVQSVFLRLLGTIPGPILFGAAIDNSCTLWDINECHTTGACWVYDNESMAYQLMGISAACKLITIIFVVIAVCLYKPP</sequence>
<keyword evidence="3" id="KW-1133">Transmembrane helix</keyword>
<keyword evidence="3" id="KW-0812">Transmembrane</keyword>
<feature type="transmembrane region" description="Helical" evidence="3">
    <location>
        <begin position="40"/>
        <end position="63"/>
    </location>
</feature>